<keyword evidence="8" id="KW-0547">Nucleotide-binding</keyword>
<keyword evidence="9" id="KW-0735">Signal-anchor</keyword>
<evidence type="ECO:0000256" key="7">
    <source>
        <dbReference type="ARBA" id="ARBA00022692"/>
    </source>
</evidence>
<evidence type="ECO:0000256" key="4">
    <source>
        <dbReference type="ARBA" id="ARBA00012557"/>
    </source>
</evidence>
<keyword evidence="11" id="KW-0472">Membrane</keyword>
<feature type="chain" id="PRO_5041366248" description="N-acetylgalactosaminide beta-1,3-galactosyltransferase" evidence="13">
    <location>
        <begin position="20"/>
        <end position="498"/>
    </location>
</feature>
<dbReference type="GO" id="GO:0016020">
    <property type="term" value="C:membrane"/>
    <property type="evidence" value="ECO:0007669"/>
    <property type="project" value="UniProtKB-SubCell"/>
</dbReference>
<feature type="domain" description="Fringe-like glycosyltransferase" evidence="14">
    <location>
        <begin position="193"/>
        <end position="266"/>
    </location>
</feature>
<evidence type="ECO:0000256" key="2">
    <source>
        <dbReference type="ARBA" id="ARBA00004922"/>
    </source>
</evidence>
<dbReference type="Gene3D" id="3.90.550.50">
    <property type="match status" value="1"/>
</dbReference>
<accession>A0AA39X5U6</accession>
<dbReference type="Pfam" id="PF02434">
    <property type="entry name" value="Fringe"/>
    <property type="match status" value="1"/>
</dbReference>
<dbReference type="InterPro" id="IPR026050">
    <property type="entry name" value="C1GALT1/C1GALT1_chp1"/>
</dbReference>
<evidence type="ECO:0000256" key="10">
    <source>
        <dbReference type="ARBA" id="ARBA00022989"/>
    </source>
</evidence>
<evidence type="ECO:0000313" key="16">
    <source>
        <dbReference type="Proteomes" id="UP001175000"/>
    </source>
</evidence>
<dbReference type="GO" id="GO:0016263">
    <property type="term" value="F:glycoprotein-N-acetylgalactosamine 3-beta-galactosyltransferase activity"/>
    <property type="evidence" value="ECO:0007669"/>
    <property type="project" value="UniProtKB-EC"/>
</dbReference>
<keyword evidence="7" id="KW-0812">Transmembrane</keyword>
<evidence type="ECO:0000256" key="12">
    <source>
        <dbReference type="SAM" id="MobiDB-lite"/>
    </source>
</evidence>
<dbReference type="PANTHER" id="PTHR23033">
    <property type="entry name" value="BETA1,3-GALACTOSYLTRANSFERASE"/>
    <property type="match status" value="1"/>
</dbReference>
<evidence type="ECO:0000256" key="5">
    <source>
        <dbReference type="ARBA" id="ARBA00022676"/>
    </source>
</evidence>
<keyword evidence="16" id="KW-1185">Reference proteome</keyword>
<proteinExistence type="inferred from homology"/>
<comment type="caution">
    <text evidence="15">The sequence shown here is derived from an EMBL/GenBank/DDBJ whole genome shotgun (WGS) entry which is preliminary data.</text>
</comment>
<dbReference type="Proteomes" id="UP001175000">
    <property type="component" value="Unassembled WGS sequence"/>
</dbReference>
<keyword evidence="6" id="KW-0808">Transferase</keyword>
<evidence type="ECO:0000256" key="13">
    <source>
        <dbReference type="SAM" id="SignalP"/>
    </source>
</evidence>
<dbReference type="InterPro" id="IPR003378">
    <property type="entry name" value="Fringe-like_glycosylTrfase"/>
</dbReference>
<dbReference type="EMBL" id="JAULSU010000002">
    <property type="protein sequence ID" value="KAK0627872.1"/>
    <property type="molecule type" value="Genomic_DNA"/>
</dbReference>
<reference evidence="15" key="1">
    <citation type="submission" date="2023-06" db="EMBL/GenBank/DDBJ databases">
        <title>Genome-scale phylogeny and comparative genomics of the fungal order Sordariales.</title>
        <authorList>
            <consortium name="Lawrence Berkeley National Laboratory"/>
            <person name="Hensen N."/>
            <person name="Bonometti L."/>
            <person name="Westerberg I."/>
            <person name="Brannstrom I.O."/>
            <person name="Guillou S."/>
            <person name="Cros-Aarteil S."/>
            <person name="Calhoun S."/>
            <person name="Haridas S."/>
            <person name="Kuo A."/>
            <person name="Mondo S."/>
            <person name="Pangilinan J."/>
            <person name="Riley R."/>
            <person name="Labutti K."/>
            <person name="Andreopoulos B."/>
            <person name="Lipzen A."/>
            <person name="Chen C."/>
            <person name="Yanf M."/>
            <person name="Daum C."/>
            <person name="Ng V."/>
            <person name="Clum A."/>
            <person name="Steindorff A."/>
            <person name="Ohm R."/>
            <person name="Martin F."/>
            <person name="Silar P."/>
            <person name="Natvig D."/>
            <person name="Lalanne C."/>
            <person name="Gautier V."/>
            <person name="Ament-Velasquez S.L."/>
            <person name="Kruys A."/>
            <person name="Hutchinson M.I."/>
            <person name="Powell A.J."/>
            <person name="Barry K."/>
            <person name="Miller A.N."/>
            <person name="Grigoriev I.V."/>
            <person name="Debuchy R."/>
            <person name="Gladieux P."/>
            <person name="Thoren M.H."/>
            <person name="Johannesson H."/>
        </authorList>
    </citation>
    <scope>NUCLEOTIDE SEQUENCE</scope>
    <source>
        <strain evidence="15">CBS 606.72</strain>
    </source>
</reference>
<protein>
    <recommendedName>
        <fullName evidence="4">N-acetylgalactosaminide beta-1,3-galactosyltransferase</fullName>
        <ecNumber evidence="4">2.4.1.122</ecNumber>
    </recommendedName>
</protein>
<feature type="signal peptide" evidence="13">
    <location>
        <begin position="1"/>
        <end position="19"/>
    </location>
</feature>
<feature type="region of interest" description="Disordered" evidence="12">
    <location>
        <begin position="435"/>
        <end position="456"/>
    </location>
</feature>
<keyword evidence="13" id="KW-0732">Signal</keyword>
<evidence type="ECO:0000256" key="6">
    <source>
        <dbReference type="ARBA" id="ARBA00022679"/>
    </source>
</evidence>
<evidence type="ECO:0000313" key="15">
    <source>
        <dbReference type="EMBL" id="KAK0627872.1"/>
    </source>
</evidence>
<evidence type="ECO:0000256" key="3">
    <source>
        <dbReference type="ARBA" id="ARBA00006462"/>
    </source>
</evidence>
<comment type="similarity">
    <text evidence="3">Belongs to the glycosyltransferase 31 family. Beta3-Gal-T subfamily.</text>
</comment>
<comment type="pathway">
    <text evidence="2">Protein modification; protein glycosylation.</text>
</comment>
<evidence type="ECO:0000256" key="1">
    <source>
        <dbReference type="ARBA" id="ARBA00004606"/>
    </source>
</evidence>
<sequence>MRALFLVTVLFLTLQLVSLRFSQLHVASGSPRWPFLNARRLTTTAYPFETTSSFYPVADADADNKTIAELCESFPKYLLQRIQPILKMGHGEPRSQIEAQLKTVSACFDSDELLLVFSDLDEVILGRHAIDILANLPERYHHDNPDFAPYNALQQMLDHTRQEGSTNQGILDPAVDPTAGKHGWKLDKYKFLAEVERAWLMRPGRDWYVFYETDTYILWDNMFRFLSTLDPAAPLYMGSPSPGRDGTWFANGGPGFVLSRGAMEKLLSHTAPPLTLRGLGMLKGDCCGDSVLGWMLWEAGVPISGYFPLFNTYPAHRIPFTERSWCQPVLTLHKSTPQDMLDLWRWEHRERKLGRPLLYSDLYEFRRVTKPGNAVRYDWDNTNYDRLAPGRDVPGDSVDACSRACEADPTCLQYLWRGKHAKQCVLMPFVTLGSPREDETETKQAATEAGEGEEPAAVTEVRGYSYTSGWMTARIRAWEMQHVCVTPDWVHPSVERHF</sequence>
<evidence type="ECO:0000256" key="9">
    <source>
        <dbReference type="ARBA" id="ARBA00022968"/>
    </source>
</evidence>
<dbReference type="GO" id="GO:0000166">
    <property type="term" value="F:nucleotide binding"/>
    <property type="evidence" value="ECO:0007669"/>
    <property type="project" value="UniProtKB-KW"/>
</dbReference>
<dbReference type="EC" id="2.4.1.122" evidence="4"/>
<dbReference type="AlphaFoldDB" id="A0AA39X5U6"/>
<feature type="compositionally biased region" description="Low complexity" evidence="12">
    <location>
        <begin position="443"/>
        <end position="456"/>
    </location>
</feature>
<evidence type="ECO:0000256" key="11">
    <source>
        <dbReference type="ARBA" id="ARBA00023136"/>
    </source>
</evidence>
<evidence type="ECO:0000256" key="8">
    <source>
        <dbReference type="ARBA" id="ARBA00022741"/>
    </source>
</evidence>
<dbReference type="PANTHER" id="PTHR23033:SF43">
    <property type="entry name" value="APPLE DOMAIN-CONTAINING PROTEIN"/>
    <property type="match status" value="1"/>
</dbReference>
<comment type="subcellular location">
    <subcellularLocation>
        <location evidence="1">Membrane</location>
        <topology evidence="1">Single-pass type II membrane protein</topology>
    </subcellularLocation>
</comment>
<keyword evidence="5" id="KW-0328">Glycosyltransferase</keyword>
<keyword evidence="10" id="KW-1133">Transmembrane helix</keyword>
<gene>
    <name evidence="15" type="ORF">B0T14DRAFT_423087</name>
</gene>
<name>A0AA39X5U6_9PEZI</name>
<evidence type="ECO:0000259" key="14">
    <source>
        <dbReference type="Pfam" id="PF02434"/>
    </source>
</evidence>
<organism evidence="15 16">
    <name type="scientific">Immersiella caudata</name>
    <dbReference type="NCBI Taxonomy" id="314043"/>
    <lineage>
        <taxon>Eukaryota</taxon>
        <taxon>Fungi</taxon>
        <taxon>Dikarya</taxon>
        <taxon>Ascomycota</taxon>
        <taxon>Pezizomycotina</taxon>
        <taxon>Sordariomycetes</taxon>
        <taxon>Sordariomycetidae</taxon>
        <taxon>Sordariales</taxon>
        <taxon>Lasiosphaeriaceae</taxon>
        <taxon>Immersiella</taxon>
    </lineage>
</organism>